<keyword evidence="2" id="KW-0805">Transcription regulation</keyword>
<dbReference type="EMBL" id="JAIWQS010000010">
    <property type="protein sequence ID" value="KAJ8751974.1"/>
    <property type="molecule type" value="Genomic_DNA"/>
</dbReference>
<dbReference type="FunFam" id="2.170.150.80:FF:000007">
    <property type="entry name" value="NAC domain-containing protein 35"/>
    <property type="match status" value="1"/>
</dbReference>
<evidence type="ECO:0000256" key="3">
    <source>
        <dbReference type="ARBA" id="ARBA00023125"/>
    </source>
</evidence>
<reference evidence="7 8" key="1">
    <citation type="submission" date="2021-09" db="EMBL/GenBank/DDBJ databases">
        <title>Genomic insights and catalytic innovation underlie evolution of tropane alkaloids biosynthesis.</title>
        <authorList>
            <person name="Wang Y.-J."/>
            <person name="Tian T."/>
            <person name="Huang J.-P."/>
            <person name="Huang S.-X."/>
        </authorList>
    </citation>
    <scope>NUCLEOTIDE SEQUENCE [LARGE SCALE GENOMIC DNA]</scope>
    <source>
        <strain evidence="7">KIB-2018</strain>
        <tissue evidence="7">Leaf</tissue>
    </source>
</reference>
<evidence type="ECO:0000256" key="4">
    <source>
        <dbReference type="ARBA" id="ARBA00023163"/>
    </source>
</evidence>
<dbReference type="PANTHER" id="PTHR31744:SF171">
    <property type="entry name" value="TRANSCRIPTION FACTOR NAM FAMILY-RELATED"/>
    <property type="match status" value="1"/>
</dbReference>
<dbReference type="GO" id="GO:0006355">
    <property type="term" value="P:regulation of DNA-templated transcription"/>
    <property type="evidence" value="ECO:0007669"/>
    <property type="project" value="InterPro"/>
</dbReference>
<keyword evidence="3" id="KW-0238">DNA-binding</keyword>
<keyword evidence="8" id="KW-1185">Reference proteome</keyword>
<accession>A0AAV8SIR1</accession>
<dbReference type="GO" id="GO:0005634">
    <property type="term" value="C:nucleus"/>
    <property type="evidence" value="ECO:0007669"/>
    <property type="project" value="UniProtKB-SubCell"/>
</dbReference>
<gene>
    <name evidence="7" type="ORF">K2173_000720</name>
</gene>
<evidence type="ECO:0000256" key="5">
    <source>
        <dbReference type="ARBA" id="ARBA00023242"/>
    </source>
</evidence>
<dbReference type="SUPFAM" id="SSF101941">
    <property type="entry name" value="NAC domain"/>
    <property type="match status" value="1"/>
</dbReference>
<dbReference type="Gene3D" id="2.170.150.80">
    <property type="entry name" value="NAC domain"/>
    <property type="match status" value="1"/>
</dbReference>
<sequence length="300" mass="34362">MMMIGQEASMSTVGNKDDDEVPLPGFRFHPTDEELISFYLRRKVDRKPISIELIKQVDIYKYDPWDLPKPSGVGDTEGYFFCKRGRKYRNSIRPNRVTGSGFWKATGIDKPVYPQGGEGRDCIGLKKTLVYYRGSAGKGTKTDWMMHEFRLPTSDSNTNNITHSVKNSTPEAEIWTLCRIFKRNVSYRKYTSDWRQLSTRRNQAPDTSSKTCSMDSSSRENYVCFSTPFIQQSEKKPVVNHLNEWKQFHANQLSPSTHQQPLPVASTSSISSPYGSDFINYGDWDELRSVVEFAFAPSLL</sequence>
<keyword evidence="5" id="KW-0539">Nucleus</keyword>
<keyword evidence="4" id="KW-0804">Transcription</keyword>
<evidence type="ECO:0000313" key="8">
    <source>
        <dbReference type="Proteomes" id="UP001159364"/>
    </source>
</evidence>
<dbReference type="GO" id="GO:0099402">
    <property type="term" value="P:plant organ development"/>
    <property type="evidence" value="ECO:0007669"/>
    <property type="project" value="UniProtKB-ARBA"/>
</dbReference>
<evidence type="ECO:0000256" key="1">
    <source>
        <dbReference type="ARBA" id="ARBA00004123"/>
    </source>
</evidence>
<organism evidence="7 8">
    <name type="scientific">Erythroxylum novogranatense</name>
    <dbReference type="NCBI Taxonomy" id="1862640"/>
    <lineage>
        <taxon>Eukaryota</taxon>
        <taxon>Viridiplantae</taxon>
        <taxon>Streptophyta</taxon>
        <taxon>Embryophyta</taxon>
        <taxon>Tracheophyta</taxon>
        <taxon>Spermatophyta</taxon>
        <taxon>Magnoliopsida</taxon>
        <taxon>eudicotyledons</taxon>
        <taxon>Gunneridae</taxon>
        <taxon>Pentapetalae</taxon>
        <taxon>rosids</taxon>
        <taxon>fabids</taxon>
        <taxon>Malpighiales</taxon>
        <taxon>Erythroxylaceae</taxon>
        <taxon>Erythroxylum</taxon>
    </lineage>
</organism>
<dbReference type="Pfam" id="PF02365">
    <property type="entry name" value="NAM"/>
    <property type="match status" value="1"/>
</dbReference>
<comment type="caution">
    <text evidence="7">The sequence shown here is derived from an EMBL/GenBank/DDBJ whole genome shotgun (WGS) entry which is preliminary data.</text>
</comment>
<dbReference type="GO" id="GO:0003677">
    <property type="term" value="F:DNA binding"/>
    <property type="evidence" value="ECO:0007669"/>
    <property type="project" value="UniProtKB-KW"/>
</dbReference>
<evidence type="ECO:0000259" key="6">
    <source>
        <dbReference type="PROSITE" id="PS51005"/>
    </source>
</evidence>
<dbReference type="AlphaFoldDB" id="A0AAV8SIR1"/>
<evidence type="ECO:0000313" key="7">
    <source>
        <dbReference type="EMBL" id="KAJ8751974.1"/>
    </source>
</evidence>
<dbReference type="PROSITE" id="PS51005">
    <property type="entry name" value="NAC"/>
    <property type="match status" value="1"/>
</dbReference>
<evidence type="ECO:0000256" key="2">
    <source>
        <dbReference type="ARBA" id="ARBA00023015"/>
    </source>
</evidence>
<dbReference type="InterPro" id="IPR003441">
    <property type="entry name" value="NAC-dom"/>
</dbReference>
<proteinExistence type="predicted"/>
<feature type="domain" description="NAC" evidence="6">
    <location>
        <begin position="22"/>
        <end position="183"/>
    </location>
</feature>
<dbReference type="InterPro" id="IPR036093">
    <property type="entry name" value="NAC_dom_sf"/>
</dbReference>
<comment type="subcellular location">
    <subcellularLocation>
        <location evidence="1">Nucleus</location>
    </subcellularLocation>
</comment>
<protein>
    <recommendedName>
        <fullName evidence="6">NAC domain-containing protein</fullName>
    </recommendedName>
</protein>
<name>A0AAV8SIR1_9ROSI</name>
<dbReference type="Proteomes" id="UP001159364">
    <property type="component" value="Linkage Group LG10"/>
</dbReference>
<dbReference type="PANTHER" id="PTHR31744">
    <property type="entry name" value="PROTEIN CUP-SHAPED COTYLEDON 2-RELATED"/>
    <property type="match status" value="1"/>
</dbReference>